<name>A0A379C6D4_9FIRM</name>
<dbReference type="EC" id="3.1.2.4" evidence="2"/>
<dbReference type="NCBIfam" id="NF004127">
    <property type="entry name" value="PRK05617.1"/>
    <property type="match status" value="1"/>
</dbReference>
<dbReference type="GO" id="GO:0016829">
    <property type="term" value="F:lyase activity"/>
    <property type="evidence" value="ECO:0007669"/>
    <property type="project" value="UniProtKB-KW"/>
</dbReference>
<dbReference type="PANTHER" id="PTHR43176">
    <property type="entry name" value="3-HYDROXYISOBUTYRYL-COA HYDROLASE-RELATED"/>
    <property type="match status" value="1"/>
</dbReference>
<evidence type="ECO:0000259" key="4">
    <source>
        <dbReference type="Pfam" id="PF16113"/>
    </source>
</evidence>
<sequence length="346" mass="39997">MIIKEIKDNVGIITLNREDKINALNYEMFIDIEETLKEWENLSDVKVILFDAACQRGFCSGGDLKEFYEAFLTNPSCLNKHEFFSKEVLLDKYIMSYKKPIISHWFGIVMGGGVGLSIHSDIIITDETTKWAMPETKLGFVPDVSVGKNISTLPQALGQYVGLTGAILEASDLMRYNFSHIFCRSDNYQKLIRELFKVAKENPQDKIIEKFKEASKNYNLPIRNTYISQNMDKIEKYFSKNSVKEIYYDLKDNFDDSFAYKNYHNLKIRSPLMLNVQFEKYFMCKNLSAEQTIDLDLHILNYATDNGDVAEGIRATMIDKDENPTWSVKSIEDVDMKIVMDILNEK</sequence>
<dbReference type="RefSeq" id="WP_019035017.1">
    <property type="nucleotide sequence ID" value="NZ_UGSZ01000001.1"/>
</dbReference>
<proteinExistence type="predicted"/>
<dbReference type="PANTHER" id="PTHR43176:SF3">
    <property type="entry name" value="3-HYDROXYISOBUTYRYL-COA HYDROLASE, MITOCHONDRIAL"/>
    <property type="match status" value="1"/>
</dbReference>
<dbReference type="STRING" id="1122949.GCA_000378725_01320"/>
<dbReference type="GO" id="GO:0003860">
    <property type="term" value="F:3-hydroxyisobutyryl-CoA hydrolase activity"/>
    <property type="evidence" value="ECO:0007669"/>
    <property type="project" value="UniProtKB-EC"/>
</dbReference>
<accession>A0A379C6D4</accession>
<keyword evidence="3" id="KW-0378">Hydrolase</keyword>
<dbReference type="SUPFAM" id="SSF52096">
    <property type="entry name" value="ClpP/crotonase"/>
    <property type="match status" value="1"/>
</dbReference>
<dbReference type="InterPro" id="IPR029045">
    <property type="entry name" value="ClpP/crotonase-like_dom_sf"/>
</dbReference>
<dbReference type="GO" id="GO:0006574">
    <property type="term" value="P:L-valine catabolic process"/>
    <property type="evidence" value="ECO:0007669"/>
    <property type="project" value="TreeGrafter"/>
</dbReference>
<organism evidence="5 6">
    <name type="scientific">Peptoniphilus lacrimalis</name>
    <dbReference type="NCBI Taxonomy" id="33031"/>
    <lineage>
        <taxon>Bacteria</taxon>
        <taxon>Bacillati</taxon>
        <taxon>Bacillota</taxon>
        <taxon>Tissierellia</taxon>
        <taxon>Tissierellales</taxon>
        <taxon>Peptoniphilaceae</taxon>
        <taxon>Peptoniphilus</taxon>
    </lineage>
</organism>
<dbReference type="Proteomes" id="UP000255517">
    <property type="component" value="Unassembled WGS sequence"/>
</dbReference>
<dbReference type="OrthoDB" id="9775794at2"/>
<comment type="catalytic activity">
    <reaction evidence="1">
        <text>3-hydroxy-2-methylpropanoyl-CoA + H2O = 3-hydroxy-2-methylpropanoate + CoA + H(+)</text>
        <dbReference type="Rhea" id="RHEA:20888"/>
        <dbReference type="ChEBI" id="CHEBI:11805"/>
        <dbReference type="ChEBI" id="CHEBI:15377"/>
        <dbReference type="ChEBI" id="CHEBI:15378"/>
        <dbReference type="ChEBI" id="CHEBI:57287"/>
        <dbReference type="ChEBI" id="CHEBI:57340"/>
        <dbReference type="EC" id="3.1.2.4"/>
    </reaction>
</comment>
<dbReference type="InterPro" id="IPR032259">
    <property type="entry name" value="HIBYL-CoA-H"/>
</dbReference>
<evidence type="ECO:0000256" key="1">
    <source>
        <dbReference type="ARBA" id="ARBA00001709"/>
    </source>
</evidence>
<evidence type="ECO:0000313" key="5">
    <source>
        <dbReference type="EMBL" id="SUB57830.1"/>
    </source>
</evidence>
<dbReference type="Gene3D" id="3.90.226.10">
    <property type="entry name" value="2-enoyl-CoA Hydratase, Chain A, domain 1"/>
    <property type="match status" value="1"/>
</dbReference>
<dbReference type="AlphaFoldDB" id="A0A379C6D4"/>
<dbReference type="Pfam" id="PF16113">
    <property type="entry name" value="ECH_2"/>
    <property type="match status" value="1"/>
</dbReference>
<evidence type="ECO:0000313" key="6">
    <source>
        <dbReference type="Proteomes" id="UP000255517"/>
    </source>
</evidence>
<dbReference type="CDD" id="cd06558">
    <property type="entry name" value="crotonase-like"/>
    <property type="match status" value="1"/>
</dbReference>
<keyword evidence="5" id="KW-0456">Lyase</keyword>
<protein>
    <recommendedName>
        <fullName evidence="2">3-hydroxyisobutyryl-CoA hydrolase</fullName>
        <ecNumber evidence="2">3.1.2.4</ecNumber>
    </recommendedName>
</protein>
<dbReference type="EMBL" id="UGSZ01000001">
    <property type="protein sequence ID" value="SUB57830.1"/>
    <property type="molecule type" value="Genomic_DNA"/>
</dbReference>
<dbReference type="InterPro" id="IPR045004">
    <property type="entry name" value="ECH_dom"/>
</dbReference>
<gene>
    <name evidence="5" type="primary">echA8_2</name>
    <name evidence="5" type="ORF">NCTC13149_01690</name>
</gene>
<evidence type="ECO:0000256" key="3">
    <source>
        <dbReference type="ARBA" id="ARBA00022801"/>
    </source>
</evidence>
<feature type="domain" description="Enoyl-CoA hydratase/isomerase" evidence="4">
    <location>
        <begin position="10"/>
        <end position="342"/>
    </location>
</feature>
<reference evidence="5 6" key="1">
    <citation type="submission" date="2018-06" db="EMBL/GenBank/DDBJ databases">
        <authorList>
            <consortium name="Pathogen Informatics"/>
            <person name="Doyle S."/>
        </authorList>
    </citation>
    <scope>NUCLEOTIDE SEQUENCE [LARGE SCALE GENOMIC DNA]</scope>
    <source>
        <strain evidence="5 6">NCTC13149</strain>
    </source>
</reference>
<evidence type="ECO:0000256" key="2">
    <source>
        <dbReference type="ARBA" id="ARBA00011915"/>
    </source>
</evidence>